<dbReference type="AlphaFoldDB" id="M3AVL2"/>
<feature type="domain" description="Heterokaryon incompatibility" evidence="1">
    <location>
        <begin position="74"/>
        <end position="209"/>
    </location>
</feature>
<feature type="non-terminal residue" evidence="2">
    <location>
        <position position="210"/>
    </location>
</feature>
<reference evidence="2 3" key="1">
    <citation type="journal article" date="2012" name="PLoS Pathog.">
        <title>Diverse lifestyles and strategies of plant pathogenesis encoded in the genomes of eighteen Dothideomycetes fungi.</title>
        <authorList>
            <person name="Ohm R.A."/>
            <person name="Feau N."/>
            <person name="Henrissat B."/>
            <person name="Schoch C.L."/>
            <person name="Horwitz B.A."/>
            <person name="Barry K.W."/>
            <person name="Condon B.J."/>
            <person name="Copeland A.C."/>
            <person name="Dhillon B."/>
            <person name="Glaser F."/>
            <person name="Hesse C.N."/>
            <person name="Kosti I."/>
            <person name="LaButti K."/>
            <person name="Lindquist E.A."/>
            <person name="Lucas S."/>
            <person name="Salamov A.A."/>
            <person name="Bradshaw R.E."/>
            <person name="Ciuffetti L."/>
            <person name="Hamelin R.C."/>
            <person name="Kema G.H.J."/>
            <person name="Lawrence C."/>
            <person name="Scott J.A."/>
            <person name="Spatafora J.W."/>
            <person name="Turgeon B.G."/>
            <person name="de Wit P.J.G.M."/>
            <person name="Zhong S."/>
            <person name="Goodwin S.B."/>
            <person name="Grigoriev I.V."/>
        </authorList>
    </citation>
    <scope>NUCLEOTIDE SEQUENCE [LARGE SCALE GENOMIC DNA]</scope>
    <source>
        <strain evidence="2 3">CIRAD86</strain>
    </source>
</reference>
<accession>M3AVL2</accession>
<dbReference type="OrthoDB" id="3647231at2759"/>
<dbReference type="eggNOG" id="ENOG502RHI6">
    <property type="taxonomic scope" value="Eukaryota"/>
</dbReference>
<proteinExistence type="predicted"/>
<dbReference type="PANTHER" id="PTHR24148:SF73">
    <property type="entry name" value="HET DOMAIN PROTEIN (AFU_ORTHOLOGUE AFUA_8G01020)"/>
    <property type="match status" value="1"/>
</dbReference>
<dbReference type="HOGENOM" id="CLU_004184_6_0_1"/>
<protein>
    <recommendedName>
        <fullName evidence="1">Heterokaryon incompatibility domain-containing protein</fullName>
    </recommendedName>
</protein>
<dbReference type="KEGG" id="pfj:MYCFIDRAFT_140675"/>
<evidence type="ECO:0000313" key="2">
    <source>
        <dbReference type="EMBL" id="EME81178.1"/>
    </source>
</evidence>
<dbReference type="GeneID" id="19331166"/>
<dbReference type="EMBL" id="KB446560">
    <property type="protein sequence ID" value="EME81178.1"/>
    <property type="molecule type" value="Genomic_DNA"/>
</dbReference>
<dbReference type="InterPro" id="IPR010730">
    <property type="entry name" value="HET"/>
</dbReference>
<sequence>MCRDPHCLHEHYRCAQEQGETCTISLSLPAEQFTHTPLPHAAKYIRLLRARSRHDADVLVFELAEHPIDDLPPYTAISYAWGPDSERHKIVINEKYFDVRSNAREALQQTCRDDLEWYIWMDSICINQEDLEEKSAQVEMMADIYRAASLVYACIGPAEDDIEMLLEACSALDEARSYSFAIHDIVAMCEAFANLAHRSYWGRMWIVQEI</sequence>
<dbReference type="InterPro" id="IPR052895">
    <property type="entry name" value="HetReg/Transcr_Mod"/>
</dbReference>
<organism evidence="2 3">
    <name type="scientific">Pseudocercospora fijiensis (strain CIRAD86)</name>
    <name type="common">Black leaf streak disease fungus</name>
    <name type="synonym">Mycosphaerella fijiensis</name>
    <dbReference type="NCBI Taxonomy" id="383855"/>
    <lineage>
        <taxon>Eukaryota</taxon>
        <taxon>Fungi</taxon>
        <taxon>Dikarya</taxon>
        <taxon>Ascomycota</taxon>
        <taxon>Pezizomycotina</taxon>
        <taxon>Dothideomycetes</taxon>
        <taxon>Dothideomycetidae</taxon>
        <taxon>Mycosphaerellales</taxon>
        <taxon>Mycosphaerellaceae</taxon>
        <taxon>Pseudocercospora</taxon>
    </lineage>
</organism>
<dbReference type="Pfam" id="PF06985">
    <property type="entry name" value="HET"/>
    <property type="match status" value="1"/>
</dbReference>
<gene>
    <name evidence="2" type="ORF">MYCFIDRAFT_140675</name>
</gene>
<dbReference type="VEuPathDB" id="FungiDB:MYCFIDRAFT_140675"/>
<dbReference type="RefSeq" id="XP_007928435.1">
    <property type="nucleotide sequence ID" value="XM_007930244.1"/>
</dbReference>
<evidence type="ECO:0000313" key="3">
    <source>
        <dbReference type="Proteomes" id="UP000016932"/>
    </source>
</evidence>
<dbReference type="STRING" id="383855.M3AVL2"/>
<dbReference type="Proteomes" id="UP000016932">
    <property type="component" value="Unassembled WGS sequence"/>
</dbReference>
<evidence type="ECO:0000259" key="1">
    <source>
        <dbReference type="Pfam" id="PF06985"/>
    </source>
</evidence>
<keyword evidence="3" id="KW-1185">Reference proteome</keyword>
<name>M3AVL2_PSEFD</name>
<dbReference type="PANTHER" id="PTHR24148">
    <property type="entry name" value="ANKYRIN REPEAT DOMAIN-CONTAINING PROTEIN 39 HOMOLOG-RELATED"/>
    <property type="match status" value="1"/>
</dbReference>